<proteinExistence type="inferred from homology"/>
<reference evidence="7" key="1">
    <citation type="journal article" date="2014" name="Int. J. Syst. Evol. Microbiol.">
        <title>Complete genome sequence of Corynebacterium casei LMG S-19264T (=DSM 44701T), isolated from a smear-ripened cheese.</title>
        <authorList>
            <consortium name="US DOE Joint Genome Institute (JGI-PGF)"/>
            <person name="Walter F."/>
            <person name="Albersmeier A."/>
            <person name="Kalinowski J."/>
            <person name="Ruckert C."/>
        </authorList>
    </citation>
    <scope>NUCLEOTIDE SEQUENCE</scope>
    <source>
        <strain evidence="7">CGMCC 1.15320</strain>
    </source>
</reference>
<keyword evidence="8" id="KW-1185">Reference proteome</keyword>
<feature type="domain" description="Thiamine pyrophosphate enzyme central" evidence="4">
    <location>
        <begin position="190"/>
        <end position="324"/>
    </location>
</feature>
<dbReference type="CDD" id="cd00568">
    <property type="entry name" value="TPP_enzymes"/>
    <property type="match status" value="1"/>
</dbReference>
<evidence type="ECO:0000259" key="4">
    <source>
        <dbReference type="Pfam" id="PF00205"/>
    </source>
</evidence>
<feature type="domain" description="Thiamine pyrophosphate enzyme TPP-binding" evidence="5">
    <location>
        <begin position="386"/>
        <end position="523"/>
    </location>
</feature>
<dbReference type="InterPro" id="IPR012001">
    <property type="entry name" value="Thiamin_PyroP_enz_TPP-bd_dom"/>
</dbReference>
<dbReference type="Proteomes" id="UP000636264">
    <property type="component" value="Unassembled WGS sequence"/>
</dbReference>
<dbReference type="Pfam" id="PF00205">
    <property type="entry name" value="TPP_enzyme_M"/>
    <property type="match status" value="1"/>
</dbReference>
<dbReference type="Gene3D" id="3.40.50.1220">
    <property type="entry name" value="TPP-binding domain"/>
    <property type="match status" value="1"/>
</dbReference>
<dbReference type="GO" id="GO:0009097">
    <property type="term" value="P:isoleucine biosynthetic process"/>
    <property type="evidence" value="ECO:0007669"/>
    <property type="project" value="TreeGrafter"/>
</dbReference>
<dbReference type="GO" id="GO:0009099">
    <property type="term" value="P:L-valine biosynthetic process"/>
    <property type="evidence" value="ECO:0007669"/>
    <property type="project" value="TreeGrafter"/>
</dbReference>
<dbReference type="InterPro" id="IPR011766">
    <property type="entry name" value="TPP_enzyme_TPP-bd"/>
</dbReference>
<evidence type="ECO:0000259" key="5">
    <source>
        <dbReference type="Pfam" id="PF02775"/>
    </source>
</evidence>
<accession>A0A916S0V2</accession>
<dbReference type="GO" id="GO:0030976">
    <property type="term" value="F:thiamine pyrophosphate binding"/>
    <property type="evidence" value="ECO:0007669"/>
    <property type="project" value="InterPro"/>
</dbReference>
<dbReference type="InterPro" id="IPR045229">
    <property type="entry name" value="TPP_enz"/>
</dbReference>
<comment type="similarity">
    <text evidence="1 3">Belongs to the TPP enzyme family.</text>
</comment>
<dbReference type="GO" id="GO:0005948">
    <property type="term" value="C:acetolactate synthase complex"/>
    <property type="evidence" value="ECO:0007669"/>
    <property type="project" value="TreeGrafter"/>
</dbReference>
<dbReference type="Gene3D" id="3.40.50.970">
    <property type="match status" value="2"/>
</dbReference>
<dbReference type="InterPro" id="IPR029061">
    <property type="entry name" value="THDP-binding"/>
</dbReference>
<evidence type="ECO:0000256" key="3">
    <source>
        <dbReference type="RuleBase" id="RU362132"/>
    </source>
</evidence>
<dbReference type="InterPro" id="IPR012000">
    <property type="entry name" value="Thiamin_PyroP_enz_cen_dom"/>
</dbReference>
<protein>
    <submittedName>
        <fullName evidence="7">Acetolactate synthase I/II/III large subunit</fullName>
    </submittedName>
</protein>
<dbReference type="PANTHER" id="PTHR18968">
    <property type="entry name" value="THIAMINE PYROPHOSPHATE ENZYMES"/>
    <property type="match status" value="1"/>
</dbReference>
<dbReference type="SUPFAM" id="SSF52467">
    <property type="entry name" value="DHS-like NAD/FAD-binding domain"/>
    <property type="match status" value="1"/>
</dbReference>
<dbReference type="PANTHER" id="PTHR18968:SF13">
    <property type="entry name" value="ACETOLACTATE SYNTHASE CATALYTIC SUBUNIT, MITOCHONDRIAL"/>
    <property type="match status" value="1"/>
</dbReference>
<dbReference type="EMBL" id="BMIF01000014">
    <property type="protein sequence ID" value="GGA78422.1"/>
    <property type="molecule type" value="Genomic_DNA"/>
</dbReference>
<dbReference type="GO" id="GO:0050660">
    <property type="term" value="F:flavin adenine dinucleotide binding"/>
    <property type="evidence" value="ECO:0007669"/>
    <property type="project" value="TreeGrafter"/>
</dbReference>
<dbReference type="CDD" id="cd07035">
    <property type="entry name" value="TPP_PYR_POX_like"/>
    <property type="match status" value="1"/>
</dbReference>
<feature type="domain" description="Thiamine pyrophosphate enzyme N-terminal TPP-binding" evidence="6">
    <location>
        <begin position="3"/>
        <end position="105"/>
    </location>
</feature>
<keyword evidence="2 3" id="KW-0786">Thiamine pyrophosphate</keyword>
<reference evidence="7" key="2">
    <citation type="submission" date="2020-09" db="EMBL/GenBank/DDBJ databases">
        <authorList>
            <person name="Sun Q."/>
            <person name="Zhou Y."/>
        </authorList>
    </citation>
    <scope>NUCLEOTIDE SEQUENCE</scope>
    <source>
        <strain evidence="7">CGMCC 1.15320</strain>
    </source>
</reference>
<dbReference type="SUPFAM" id="SSF52518">
    <property type="entry name" value="Thiamin diphosphate-binding fold (THDP-binding)"/>
    <property type="match status" value="2"/>
</dbReference>
<evidence type="ECO:0000256" key="2">
    <source>
        <dbReference type="ARBA" id="ARBA00023052"/>
    </source>
</evidence>
<dbReference type="Pfam" id="PF02775">
    <property type="entry name" value="TPP_enzyme_C"/>
    <property type="match status" value="1"/>
</dbReference>
<organism evidence="7 8">
    <name type="scientific">Nitratireductor aestuarii</name>
    <dbReference type="NCBI Taxonomy" id="1735103"/>
    <lineage>
        <taxon>Bacteria</taxon>
        <taxon>Pseudomonadati</taxon>
        <taxon>Pseudomonadota</taxon>
        <taxon>Alphaproteobacteria</taxon>
        <taxon>Hyphomicrobiales</taxon>
        <taxon>Phyllobacteriaceae</taxon>
        <taxon>Nitratireductor</taxon>
    </lineage>
</organism>
<dbReference type="AlphaFoldDB" id="A0A916S0V2"/>
<sequence length="553" mass="59657">MLVYEAMADAFFAEGADVSFTLMGDGNMHFATHLSEKPDARTYLVRHEHAAVAMASAYAMATGKPGVASVTCGPGVTQLSTALTTAIYAKIPVVVFAGESPIDKSWYGQRIEQAPIVTATGAHYIHAHSMVRMQEYVREAFYIARTERRPVVIGVPYDIQLHEFPGKEAYRPSTDFIPDLPPLAPHPDQIAELLGLISSARKPIIIGGRGASNDRCATLARRLADAIDGLLATTLPARGLFDDDPFSLGIAGGYSTALGREQFKDCDLVIALGASLNYHTQDGGKLFPNAKVAVIDVAPEGIRDTLKTGDLLIRGDAVLALEALVSGIEEPRREKLNRTEQLAARIASEPADPYPFDSNEFMDPRDAIAALDRVLPKQWMMVNGTGHSAAFSAHMRGRSPASFLTIREFGAIGNGLCYAAGAAAARPNDTIVVIDGDGSFLMHVQELETIRRHNLRILVCVLNDGAYGPEIHKLRKDGISDAGSVFGRGDLGAVARGFGLQGRVITSLSQFEEAVEAFQSHDSAEVWDIHISDQVVSPMMRRAVASRKVLKPQ</sequence>
<dbReference type="InterPro" id="IPR029035">
    <property type="entry name" value="DHS-like_NAD/FAD-binding_dom"/>
</dbReference>
<dbReference type="GO" id="GO:0000287">
    <property type="term" value="F:magnesium ion binding"/>
    <property type="evidence" value="ECO:0007669"/>
    <property type="project" value="InterPro"/>
</dbReference>
<evidence type="ECO:0000259" key="6">
    <source>
        <dbReference type="Pfam" id="PF02776"/>
    </source>
</evidence>
<evidence type="ECO:0000313" key="8">
    <source>
        <dbReference type="Proteomes" id="UP000636264"/>
    </source>
</evidence>
<dbReference type="Pfam" id="PF02776">
    <property type="entry name" value="TPP_enzyme_N"/>
    <property type="match status" value="1"/>
</dbReference>
<comment type="caution">
    <text evidence="7">The sequence shown here is derived from an EMBL/GenBank/DDBJ whole genome shotgun (WGS) entry which is preliminary data.</text>
</comment>
<gene>
    <name evidence="7" type="primary">ilvB</name>
    <name evidence="7" type="ORF">GCM10011385_35720</name>
</gene>
<dbReference type="GO" id="GO:0003984">
    <property type="term" value="F:acetolactate synthase activity"/>
    <property type="evidence" value="ECO:0007669"/>
    <property type="project" value="TreeGrafter"/>
</dbReference>
<name>A0A916S0V2_9HYPH</name>
<evidence type="ECO:0000313" key="7">
    <source>
        <dbReference type="EMBL" id="GGA78422.1"/>
    </source>
</evidence>
<dbReference type="RefSeq" id="WP_244630441.1">
    <property type="nucleotide sequence ID" value="NZ_BMIF01000014.1"/>
</dbReference>
<evidence type="ECO:0000256" key="1">
    <source>
        <dbReference type="ARBA" id="ARBA00007812"/>
    </source>
</evidence>